<evidence type="ECO:0000256" key="2">
    <source>
        <dbReference type="ARBA" id="ARBA00022723"/>
    </source>
</evidence>
<keyword evidence="1" id="KW-0540">Nuclease</keyword>
<evidence type="ECO:0000259" key="10">
    <source>
        <dbReference type="PROSITE" id="PS50994"/>
    </source>
</evidence>
<dbReference type="PANTHER" id="PTHR42648">
    <property type="entry name" value="TRANSPOSASE, PUTATIVE-RELATED"/>
    <property type="match status" value="1"/>
</dbReference>
<dbReference type="GO" id="GO:0003887">
    <property type="term" value="F:DNA-directed DNA polymerase activity"/>
    <property type="evidence" value="ECO:0007669"/>
    <property type="project" value="UniProtKB-KW"/>
</dbReference>
<dbReference type="Proteomes" id="UP000499080">
    <property type="component" value="Unassembled WGS sequence"/>
</dbReference>
<evidence type="ECO:0000256" key="7">
    <source>
        <dbReference type="ARBA" id="ARBA00022918"/>
    </source>
</evidence>
<keyword evidence="12" id="KW-1185">Reference proteome</keyword>
<dbReference type="InterPro" id="IPR036397">
    <property type="entry name" value="RNaseH_sf"/>
</dbReference>
<keyword evidence="8" id="KW-0548">Nucleotidyltransferase</keyword>
<evidence type="ECO:0000256" key="5">
    <source>
        <dbReference type="ARBA" id="ARBA00022842"/>
    </source>
</evidence>
<dbReference type="GO" id="GO:0015074">
    <property type="term" value="P:DNA integration"/>
    <property type="evidence" value="ECO:0007669"/>
    <property type="project" value="UniProtKB-KW"/>
</dbReference>
<keyword evidence="4" id="KW-0378">Hydrolase</keyword>
<dbReference type="GO" id="GO:0006310">
    <property type="term" value="P:DNA recombination"/>
    <property type="evidence" value="ECO:0007669"/>
    <property type="project" value="UniProtKB-KW"/>
</dbReference>
<dbReference type="PANTHER" id="PTHR42648:SF11">
    <property type="entry name" value="TRANSPOSON TY4-P GAG-POL POLYPROTEIN"/>
    <property type="match status" value="1"/>
</dbReference>
<keyword evidence="2" id="KW-0479">Metal-binding</keyword>
<dbReference type="GO" id="GO:0016787">
    <property type="term" value="F:hydrolase activity"/>
    <property type="evidence" value="ECO:0007669"/>
    <property type="project" value="UniProtKB-KW"/>
</dbReference>
<dbReference type="OrthoDB" id="413361at2759"/>
<evidence type="ECO:0000256" key="9">
    <source>
        <dbReference type="ARBA" id="ARBA00023172"/>
    </source>
</evidence>
<dbReference type="InterPro" id="IPR012337">
    <property type="entry name" value="RNaseH-like_sf"/>
</dbReference>
<dbReference type="GO" id="GO:0004519">
    <property type="term" value="F:endonuclease activity"/>
    <property type="evidence" value="ECO:0007669"/>
    <property type="project" value="UniProtKB-KW"/>
</dbReference>
<organism evidence="11 12">
    <name type="scientific">Araneus ventricosus</name>
    <name type="common">Orbweaver spider</name>
    <name type="synonym">Epeira ventricosa</name>
    <dbReference type="NCBI Taxonomy" id="182803"/>
    <lineage>
        <taxon>Eukaryota</taxon>
        <taxon>Metazoa</taxon>
        <taxon>Ecdysozoa</taxon>
        <taxon>Arthropoda</taxon>
        <taxon>Chelicerata</taxon>
        <taxon>Arachnida</taxon>
        <taxon>Araneae</taxon>
        <taxon>Araneomorphae</taxon>
        <taxon>Entelegynae</taxon>
        <taxon>Araneoidea</taxon>
        <taxon>Araneidae</taxon>
        <taxon>Araneus</taxon>
    </lineage>
</organism>
<dbReference type="GO" id="GO:0003676">
    <property type="term" value="F:nucleic acid binding"/>
    <property type="evidence" value="ECO:0007669"/>
    <property type="project" value="InterPro"/>
</dbReference>
<proteinExistence type="predicted"/>
<keyword evidence="3" id="KW-0255">Endonuclease</keyword>
<dbReference type="PROSITE" id="PS50994">
    <property type="entry name" value="INTEGRASE"/>
    <property type="match status" value="1"/>
</dbReference>
<evidence type="ECO:0000256" key="4">
    <source>
        <dbReference type="ARBA" id="ARBA00022801"/>
    </source>
</evidence>
<keyword evidence="8" id="KW-0239">DNA-directed DNA polymerase</keyword>
<name>A0A4Y2IVW7_ARAVE</name>
<evidence type="ECO:0000313" key="12">
    <source>
        <dbReference type="Proteomes" id="UP000499080"/>
    </source>
</evidence>
<keyword evidence="8" id="KW-0808">Transferase</keyword>
<keyword evidence="5" id="KW-0460">Magnesium</keyword>
<dbReference type="AlphaFoldDB" id="A0A4Y2IVW7"/>
<reference evidence="11 12" key="1">
    <citation type="journal article" date="2019" name="Sci. Rep.">
        <title>Orb-weaving spider Araneus ventricosus genome elucidates the spidroin gene catalogue.</title>
        <authorList>
            <person name="Kono N."/>
            <person name="Nakamura H."/>
            <person name="Ohtoshi R."/>
            <person name="Moran D.A.P."/>
            <person name="Shinohara A."/>
            <person name="Yoshida Y."/>
            <person name="Fujiwara M."/>
            <person name="Mori M."/>
            <person name="Tomita M."/>
            <person name="Arakawa K."/>
        </authorList>
    </citation>
    <scope>NUCLEOTIDE SEQUENCE [LARGE SCALE GENOMIC DNA]</scope>
</reference>
<keyword evidence="6" id="KW-0229">DNA integration</keyword>
<dbReference type="EMBL" id="BGPR01002963">
    <property type="protein sequence ID" value="GBM81734.1"/>
    <property type="molecule type" value="Genomic_DNA"/>
</dbReference>
<comment type="caution">
    <text evidence="11">The sequence shown here is derived from an EMBL/GenBank/DDBJ whole genome shotgun (WGS) entry which is preliminary data.</text>
</comment>
<gene>
    <name evidence="11" type="ORF">AVEN_113952_1</name>
</gene>
<accession>A0A4Y2IVW7</accession>
<dbReference type="GO" id="GO:0003964">
    <property type="term" value="F:RNA-directed DNA polymerase activity"/>
    <property type="evidence" value="ECO:0007669"/>
    <property type="project" value="UniProtKB-KW"/>
</dbReference>
<dbReference type="Gene3D" id="3.30.420.10">
    <property type="entry name" value="Ribonuclease H-like superfamily/Ribonuclease H"/>
    <property type="match status" value="1"/>
</dbReference>
<evidence type="ECO:0000256" key="1">
    <source>
        <dbReference type="ARBA" id="ARBA00022722"/>
    </source>
</evidence>
<protein>
    <recommendedName>
        <fullName evidence="10">Integrase catalytic domain-containing protein</fullName>
    </recommendedName>
</protein>
<dbReference type="InterPro" id="IPR039537">
    <property type="entry name" value="Retrotran_Ty1/copia-like"/>
</dbReference>
<evidence type="ECO:0000256" key="6">
    <source>
        <dbReference type="ARBA" id="ARBA00022908"/>
    </source>
</evidence>
<feature type="domain" description="Integrase catalytic" evidence="10">
    <location>
        <begin position="77"/>
        <end position="170"/>
    </location>
</feature>
<keyword evidence="7" id="KW-0695">RNA-directed DNA polymerase</keyword>
<evidence type="ECO:0000256" key="3">
    <source>
        <dbReference type="ARBA" id="ARBA00022759"/>
    </source>
</evidence>
<dbReference type="GO" id="GO:0046872">
    <property type="term" value="F:metal ion binding"/>
    <property type="evidence" value="ECO:0007669"/>
    <property type="project" value="UniProtKB-KW"/>
</dbReference>
<dbReference type="InterPro" id="IPR001584">
    <property type="entry name" value="Integrase_cat-core"/>
</dbReference>
<sequence>MGHQNKRYVQKFLKSKGIDVKLDSEFCDACMYGKMHRPSFGSRQHRRSSPGQLVRADVCGPVPEKFLECRLHVERASDGGGEFNNSEVHQIIQKEGLSHLTSMPYTPEQNGVIKRENRILVETARSRLHAKNLPEKLSAEAVNTAAYDLNRTGTTPEAGKSLYEIWFKRKPFVDHLKIFLALNALFTSQSRKEGSLIRRLFC</sequence>
<evidence type="ECO:0000313" key="11">
    <source>
        <dbReference type="EMBL" id="GBM81734.1"/>
    </source>
</evidence>
<keyword evidence="9" id="KW-0233">DNA recombination</keyword>
<dbReference type="SUPFAM" id="SSF53098">
    <property type="entry name" value="Ribonuclease H-like"/>
    <property type="match status" value="1"/>
</dbReference>
<evidence type="ECO:0000256" key="8">
    <source>
        <dbReference type="ARBA" id="ARBA00022932"/>
    </source>
</evidence>